<proteinExistence type="inferred from homology"/>
<comment type="similarity">
    <text evidence="1 5">Belongs to the metallo-dependent hydrolases superfamily. NagA family.</text>
</comment>
<dbReference type="InterPro" id="IPR006680">
    <property type="entry name" value="Amidohydro-rel"/>
</dbReference>
<dbReference type="Proteomes" id="UP001059576">
    <property type="component" value="Chromosome"/>
</dbReference>
<keyword evidence="8" id="KW-1185">Reference proteome</keyword>
<keyword evidence="3 5" id="KW-0378">Hydrolase</keyword>
<evidence type="ECO:0000256" key="5">
    <source>
        <dbReference type="PIRNR" id="PIRNR038994"/>
    </source>
</evidence>
<dbReference type="PANTHER" id="PTHR11113:SF14">
    <property type="entry name" value="N-ACETYLGLUCOSAMINE-6-PHOSPHATE DEACETYLASE"/>
    <property type="match status" value="1"/>
</dbReference>
<dbReference type="InterPro" id="IPR011059">
    <property type="entry name" value="Metal-dep_hydrolase_composite"/>
</dbReference>
<dbReference type="InterPro" id="IPR032466">
    <property type="entry name" value="Metal_Hydrolase"/>
</dbReference>
<gene>
    <name evidence="7" type="ORF">NPA09_00420</name>
</gene>
<dbReference type="PIRSF" id="PIRSF038994">
    <property type="entry name" value="NagA"/>
    <property type="match status" value="1"/>
</dbReference>
<dbReference type="SUPFAM" id="SSF51556">
    <property type="entry name" value="Metallo-dependent hydrolases"/>
    <property type="match status" value="1"/>
</dbReference>
<accession>A0ABY5J2S8</accession>
<evidence type="ECO:0000256" key="1">
    <source>
        <dbReference type="ARBA" id="ARBA00010716"/>
    </source>
</evidence>
<dbReference type="PANTHER" id="PTHR11113">
    <property type="entry name" value="N-ACETYLGLUCOSAMINE-6-PHOSPHATE DEACETYLASE"/>
    <property type="match status" value="1"/>
</dbReference>
<organism evidence="7 8">
    <name type="scientific">Mycoplasmopsis equigenitalium</name>
    <dbReference type="NCBI Taxonomy" id="114883"/>
    <lineage>
        <taxon>Bacteria</taxon>
        <taxon>Bacillati</taxon>
        <taxon>Mycoplasmatota</taxon>
        <taxon>Mycoplasmoidales</taxon>
        <taxon>Metamycoplasmataceae</taxon>
        <taxon>Mycoplasmopsis</taxon>
    </lineage>
</organism>
<dbReference type="Pfam" id="PF01979">
    <property type="entry name" value="Amidohydro_1"/>
    <property type="match status" value="1"/>
</dbReference>
<protein>
    <submittedName>
        <fullName evidence="7">Amidohydrolase family protein</fullName>
    </submittedName>
</protein>
<dbReference type="Gene3D" id="2.30.40.10">
    <property type="entry name" value="Urease, subunit C, domain 1"/>
    <property type="match status" value="1"/>
</dbReference>
<keyword evidence="4 5" id="KW-0119">Carbohydrate metabolism</keyword>
<evidence type="ECO:0000313" key="8">
    <source>
        <dbReference type="Proteomes" id="UP001059576"/>
    </source>
</evidence>
<dbReference type="RefSeq" id="WP_187468885.1">
    <property type="nucleotide sequence ID" value="NZ_CP101808.1"/>
</dbReference>
<name>A0ABY5J2S8_9BACT</name>
<evidence type="ECO:0000256" key="3">
    <source>
        <dbReference type="ARBA" id="ARBA00022801"/>
    </source>
</evidence>
<evidence type="ECO:0000256" key="2">
    <source>
        <dbReference type="ARBA" id="ARBA00022723"/>
    </source>
</evidence>
<keyword evidence="2" id="KW-0479">Metal-binding</keyword>
<evidence type="ECO:0000313" key="7">
    <source>
        <dbReference type="EMBL" id="UUD37029.1"/>
    </source>
</evidence>
<dbReference type="Gene3D" id="3.20.20.140">
    <property type="entry name" value="Metal-dependent hydrolases"/>
    <property type="match status" value="1"/>
</dbReference>
<dbReference type="SUPFAM" id="SSF51338">
    <property type="entry name" value="Composite domain of metallo-dependent hydrolases"/>
    <property type="match status" value="1"/>
</dbReference>
<dbReference type="EMBL" id="CP101808">
    <property type="protein sequence ID" value="UUD37029.1"/>
    <property type="molecule type" value="Genomic_DNA"/>
</dbReference>
<evidence type="ECO:0000256" key="4">
    <source>
        <dbReference type="ARBA" id="ARBA00023277"/>
    </source>
</evidence>
<sequence length="383" mass="43428">MIYKNVLIATHKEEYLGYVEVDDKSGKILSIKKGKTAKEGIDCSNKILMPAFIDTHTHGGYGLDFTCVDDEDFEKKWSVYEKELVKEGVAGVFGASVTVSFDKLKILTNVYEQIINKYPDTLLGWYMEGPFISIAKKGAHDPLLIKPATDEILNWIKEHYSHHLSIVIAPEENDSELLKKYQNVFEFSVGHSNAYNLSSDGTINLFSRVTHLYNACSGFNHRDDSIVNTILTHKPLPNDFSVEIIADGMHTSNKVLEHTWKNIDLNNLTIVSDSLPQKGLPNGYYILGSLENEKRGDLFYLKGTNTISGSGKPYNRIVDNFKQATKATWSQIVHYTSYNVAKKYNLLNKYGSLRVNVKANFIVFDEHVNIETFYKNGKLVYQK</sequence>
<feature type="domain" description="Amidohydrolase-related" evidence="6">
    <location>
        <begin position="47"/>
        <end position="380"/>
    </location>
</feature>
<dbReference type="InterPro" id="IPR003764">
    <property type="entry name" value="GlcNAc_6-P_deAcase"/>
</dbReference>
<reference evidence="7" key="1">
    <citation type="submission" date="2022-07" db="EMBL/GenBank/DDBJ databases">
        <title>Complete genome of Mycoplasma equigenitalium type strain T37.</title>
        <authorList>
            <person name="Spergser J."/>
        </authorList>
    </citation>
    <scope>NUCLEOTIDE SEQUENCE</scope>
    <source>
        <strain evidence="7">T37</strain>
    </source>
</reference>
<evidence type="ECO:0000259" key="6">
    <source>
        <dbReference type="Pfam" id="PF01979"/>
    </source>
</evidence>